<dbReference type="AlphaFoldDB" id="A0AAN6WYX6"/>
<comment type="caution">
    <text evidence="3">The sequence shown here is derived from an EMBL/GenBank/DDBJ whole genome shotgun (WGS) entry which is preliminary data.</text>
</comment>
<keyword evidence="4" id="KW-1185">Reference proteome</keyword>
<dbReference type="Gene3D" id="3.40.50.150">
    <property type="entry name" value="Vaccinia Virus protein VP39"/>
    <property type="match status" value="1"/>
</dbReference>
<dbReference type="InterPro" id="IPR050508">
    <property type="entry name" value="Methyltransf_Superfamily"/>
</dbReference>
<keyword evidence="3" id="KW-0489">Methyltransferase</keyword>
<dbReference type="PANTHER" id="PTHR42912">
    <property type="entry name" value="METHYLTRANSFERASE"/>
    <property type="match status" value="1"/>
</dbReference>
<dbReference type="Proteomes" id="UP001302126">
    <property type="component" value="Unassembled WGS sequence"/>
</dbReference>
<feature type="compositionally biased region" description="Basic residues" evidence="1">
    <location>
        <begin position="37"/>
        <end position="49"/>
    </location>
</feature>
<feature type="compositionally biased region" description="Low complexity" evidence="1">
    <location>
        <begin position="68"/>
        <end position="78"/>
    </location>
</feature>
<protein>
    <submittedName>
        <fullName evidence="3">S-adenosyl-L-methionine-dependent methyltransferase</fullName>
    </submittedName>
</protein>
<dbReference type="Pfam" id="PF13489">
    <property type="entry name" value="Methyltransf_23"/>
    <property type="match status" value="1"/>
</dbReference>
<dbReference type="PANTHER" id="PTHR42912:SF83">
    <property type="entry name" value="METHYLTRANSFERASE TYPE 11 DOMAIN-CONTAINING PROTEIN"/>
    <property type="match status" value="1"/>
</dbReference>
<dbReference type="InterPro" id="IPR029063">
    <property type="entry name" value="SAM-dependent_MTases_sf"/>
</dbReference>
<feature type="transmembrane region" description="Helical" evidence="2">
    <location>
        <begin position="94"/>
        <end position="117"/>
    </location>
</feature>
<sequence length="447" mass="49510">MASRLRIPARVPPSQALFSSHLTTTSRRSLTISSPLLKKKFQHPQKRPQSKPQPQPSRPPPPPPPRTSPSGPSSGSSSEADTLANLSKIYRWPLVGAGVIVLMTSFYISSVITSLYLNDKSSPSSSPCSSHSHIPSGRPANLTRESAISFDCGLDLPERLSRIKSMRKELSSRARGHVLEVACGTGRNLPYYNWTEVVSPLSSFSSEEQAQKSISRNAKLLDLKASRLYSIFSSSKKKQTDEGLDEKVIGSMEGEVLSYTGVDISGDMLSVARDRVRENVPSLTKIMRKKRAEPMPAFASPTTPETVVEALDGRVRLVLADAEQTLPPPVEGKRYDTILQTFGLCSVADPKKLLRNMAENLKPDTGKILLLEHGKGGYGWIDRQLDEWAPEHFQQFGCWWNRDIEGIIEETKKEVKGLEVVGVERPWLHGGTTYIVELRVRSQQAQK</sequence>
<dbReference type="EMBL" id="MU864363">
    <property type="protein sequence ID" value="KAK4190769.1"/>
    <property type="molecule type" value="Genomic_DNA"/>
</dbReference>
<evidence type="ECO:0000313" key="3">
    <source>
        <dbReference type="EMBL" id="KAK4190769.1"/>
    </source>
</evidence>
<keyword evidence="3" id="KW-0808">Transferase</keyword>
<dbReference type="GO" id="GO:0032259">
    <property type="term" value="P:methylation"/>
    <property type="evidence" value="ECO:0007669"/>
    <property type="project" value="UniProtKB-KW"/>
</dbReference>
<accession>A0AAN6WYX6</accession>
<reference evidence="3" key="1">
    <citation type="journal article" date="2023" name="Mol. Phylogenet. Evol.">
        <title>Genome-scale phylogeny and comparative genomics of the fungal order Sordariales.</title>
        <authorList>
            <person name="Hensen N."/>
            <person name="Bonometti L."/>
            <person name="Westerberg I."/>
            <person name="Brannstrom I.O."/>
            <person name="Guillou S."/>
            <person name="Cros-Aarteil S."/>
            <person name="Calhoun S."/>
            <person name="Haridas S."/>
            <person name="Kuo A."/>
            <person name="Mondo S."/>
            <person name="Pangilinan J."/>
            <person name="Riley R."/>
            <person name="LaButti K."/>
            <person name="Andreopoulos B."/>
            <person name="Lipzen A."/>
            <person name="Chen C."/>
            <person name="Yan M."/>
            <person name="Daum C."/>
            <person name="Ng V."/>
            <person name="Clum A."/>
            <person name="Steindorff A."/>
            <person name="Ohm R.A."/>
            <person name="Martin F."/>
            <person name="Silar P."/>
            <person name="Natvig D.O."/>
            <person name="Lalanne C."/>
            <person name="Gautier V."/>
            <person name="Ament-Velasquez S.L."/>
            <person name="Kruys A."/>
            <person name="Hutchinson M.I."/>
            <person name="Powell A.J."/>
            <person name="Barry K."/>
            <person name="Miller A.N."/>
            <person name="Grigoriev I.V."/>
            <person name="Debuchy R."/>
            <person name="Gladieux P."/>
            <person name="Hiltunen Thoren M."/>
            <person name="Johannesson H."/>
        </authorList>
    </citation>
    <scope>NUCLEOTIDE SEQUENCE</scope>
    <source>
        <strain evidence="3">PSN309</strain>
    </source>
</reference>
<name>A0AAN6WYX6_9PEZI</name>
<evidence type="ECO:0000256" key="1">
    <source>
        <dbReference type="SAM" id="MobiDB-lite"/>
    </source>
</evidence>
<keyword evidence="2" id="KW-0472">Membrane</keyword>
<evidence type="ECO:0000256" key="2">
    <source>
        <dbReference type="SAM" id="Phobius"/>
    </source>
</evidence>
<feature type="compositionally biased region" description="Low complexity" evidence="1">
    <location>
        <begin position="19"/>
        <end position="36"/>
    </location>
</feature>
<feature type="region of interest" description="Disordered" evidence="1">
    <location>
        <begin position="18"/>
        <end position="80"/>
    </location>
</feature>
<dbReference type="SUPFAM" id="SSF53335">
    <property type="entry name" value="S-adenosyl-L-methionine-dependent methyltransferases"/>
    <property type="match status" value="1"/>
</dbReference>
<proteinExistence type="predicted"/>
<evidence type="ECO:0000313" key="4">
    <source>
        <dbReference type="Proteomes" id="UP001302126"/>
    </source>
</evidence>
<dbReference type="GO" id="GO:0008168">
    <property type="term" value="F:methyltransferase activity"/>
    <property type="evidence" value="ECO:0007669"/>
    <property type="project" value="UniProtKB-KW"/>
</dbReference>
<feature type="compositionally biased region" description="Pro residues" evidence="1">
    <location>
        <begin position="51"/>
        <end position="67"/>
    </location>
</feature>
<organism evidence="3 4">
    <name type="scientific">Podospora australis</name>
    <dbReference type="NCBI Taxonomy" id="1536484"/>
    <lineage>
        <taxon>Eukaryota</taxon>
        <taxon>Fungi</taxon>
        <taxon>Dikarya</taxon>
        <taxon>Ascomycota</taxon>
        <taxon>Pezizomycotina</taxon>
        <taxon>Sordariomycetes</taxon>
        <taxon>Sordariomycetidae</taxon>
        <taxon>Sordariales</taxon>
        <taxon>Podosporaceae</taxon>
        <taxon>Podospora</taxon>
    </lineage>
</organism>
<gene>
    <name evidence="3" type="ORF">QBC35DRAFT_488900</name>
</gene>
<keyword evidence="2" id="KW-1133">Transmembrane helix</keyword>
<keyword evidence="2" id="KW-0812">Transmembrane</keyword>
<reference evidence="3" key="2">
    <citation type="submission" date="2023-05" db="EMBL/GenBank/DDBJ databases">
        <authorList>
            <consortium name="Lawrence Berkeley National Laboratory"/>
            <person name="Steindorff A."/>
            <person name="Hensen N."/>
            <person name="Bonometti L."/>
            <person name="Westerberg I."/>
            <person name="Brannstrom I.O."/>
            <person name="Guillou S."/>
            <person name="Cros-Aarteil S."/>
            <person name="Calhoun S."/>
            <person name="Haridas S."/>
            <person name="Kuo A."/>
            <person name="Mondo S."/>
            <person name="Pangilinan J."/>
            <person name="Riley R."/>
            <person name="Labutti K."/>
            <person name="Andreopoulos B."/>
            <person name="Lipzen A."/>
            <person name="Chen C."/>
            <person name="Yanf M."/>
            <person name="Daum C."/>
            <person name="Ng V."/>
            <person name="Clum A."/>
            <person name="Ohm R."/>
            <person name="Martin F."/>
            <person name="Silar P."/>
            <person name="Natvig D."/>
            <person name="Lalanne C."/>
            <person name="Gautier V."/>
            <person name="Ament-Velasquez S.L."/>
            <person name="Kruys A."/>
            <person name="Hutchinson M.I."/>
            <person name="Powell A.J."/>
            <person name="Barry K."/>
            <person name="Miller A.N."/>
            <person name="Grigoriev I.V."/>
            <person name="Debuchy R."/>
            <person name="Gladieux P."/>
            <person name="Thoren M.H."/>
            <person name="Johannesson H."/>
        </authorList>
    </citation>
    <scope>NUCLEOTIDE SEQUENCE</scope>
    <source>
        <strain evidence="3">PSN309</strain>
    </source>
</reference>